<reference evidence="2" key="1">
    <citation type="submission" date="2023-06" db="EMBL/GenBank/DDBJ databases">
        <authorList>
            <person name="Zhang S."/>
        </authorList>
    </citation>
    <scope>NUCLEOTIDE SEQUENCE</scope>
    <source>
        <strain evidence="2">SG2303</strain>
    </source>
</reference>
<feature type="region of interest" description="Disordered" evidence="1">
    <location>
        <begin position="50"/>
        <end position="78"/>
    </location>
</feature>
<proteinExistence type="predicted"/>
<sequence>MIVIDPTPTATGSQDPAYRYSGWWPAVPAAAGFVAELARQSAPADLAQRAAATAADTSDAGEPSLLDTESFPRHDDMVDKSSLPQRLAIELQRFSVDFRQRCQAFGIAVVPAVGFDDCVVVDGMHPGWARIERLFADDDTLRRRFMRIASAGAEVRAWQLAAQSQCQYASLMASGDLKAVAVLVERTSATITQLSCRVTIGADGARAEVSGDGASVDPTAIAL</sequence>
<keyword evidence="3" id="KW-1185">Reference proteome</keyword>
<comment type="caution">
    <text evidence="2">The sequence shown here is derived from an EMBL/GenBank/DDBJ whole genome shotgun (WGS) entry which is preliminary data.</text>
</comment>
<protein>
    <submittedName>
        <fullName evidence="2">Uncharacterized protein</fullName>
    </submittedName>
</protein>
<dbReference type="Proteomes" id="UP001168540">
    <property type="component" value="Unassembled WGS sequence"/>
</dbReference>
<evidence type="ECO:0000256" key="1">
    <source>
        <dbReference type="SAM" id="MobiDB-lite"/>
    </source>
</evidence>
<name>A0ABT7XST1_9NEIS</name>
<evidence type="ECO:0000313" key="2">
    <source>
        <dbReference type="EMBL" id="MDN0076790.1"/>
    </source>
</evidence>
<accession>A0ABT7XST1</accession>
<evidence type="ECO:0000313" key="3">
    <source>
        <dbReference type="Proteomes" id="UP001168540"/>
    </source>
</evidence>
<gene>
    <name evidence="2" type="ORF">QU481_18210</name>
</gene>
<organism evidence="2 3">
    <name type="scientific">Crenobacter oryzisoli</name>
    <dbReference type="NCBI Taxonomy" id="3056844"/>
    <lineage>
        <taxon>Bacteria</taxon>
        <taxon>Pseudomonadati</taxon>
        <taxon>Pseudomonadota</taxon>
        <taxon>Betaproteobacteria</taxon>
        <taxon>Neisseriales</taxon>
        <taxon>Neisseriaceae</taxon>
        <taxon>Crenobacter</taxon>
    </lineage>
</organism>
<feature type="compositionally biased region" description="Low complexity" evidence="1">
    <location>
        <begin position="50"/>
        <end position="60"/>
    </location>
</feature>
<dbReference type="RefSeq" id="WP_289831439.1">
    <property type="nucleotide sequence ID" value="NZ_JAUEDK010000042.1"/>
</dbReference>
<dbReference type="EMBL" id="JAUEDK010000042">
    <property type="protein sequence ID" value="MDN0076790.1"/>
    <property type="molecule type" value="Genomic_DNA"/>
</dbReference>